<proteinExistence type="predicted"/>
<dbReference type="GeneID" id="16072269"/>
<feature type="compositionally biased region" description="Polar residues" evidence="1">
    <location>
        <begin position="41"/>
        <end position="56"/>
    </location>
</feature>
<evidence type="ECO:0000256" key="2">
    <source>
        <dbReference type="SAM" id="SignalP"/>
    </source>
</evidence>
<feature type="compositionally biased region" description="Gly residues" evidence="1">
    <location>
        <begin position="297"/>
        <end position="306"/>
    </location>
</feature>
<dbReference type="RefSeq" id="XP_004991709.1">
    <property type="nucleotide sequence ID" value="XM_004991652.1"/>
</dbReference>
<feature type="compositionally biased region" description="Basic and acidic residues" evidence="1">
    <location>
        <begin position="317"/>
        <end position="326"/>
    </location>
</feature>
<accession>F2UGN8</accession>
<feature type="region of interest" description="Disordered" evidence="1">
    <location>
        <begin position="32"/>
        <end position="93"/>
    </location>
</feature>
<keyword evidence="4" id="KW-1185">Reference proteome</keyword>
<feature type="compositionally biased region" description="Low complexity" evidence="1">
    <location>
        <begin position="263"/>
        <end position="276"/>
    </location>
</feature>
<feature type="region of interest" description="Disordered" evidence="1">
    <location>
        <begin position="218"/>
        <end position="282"/>
    </location>
</feature>
<feature type="compositionally biased region" description="Low complexity" evidence="1">
    <location>
        <begin position="232"/>
        <end position="251"/>
    </location>
</feature>
<sequence>MTMTTRQALIWTLVAATTLLLATTAGSAEAQGFFHHGPGQRQRSMWPSMFPSSFHESSGGGLFGAPSFARWPSHRHQRQQQPQRQRQRDPAWELQQQRERETRQLNHLLSQRQSLQAERERIDQQEQRIHGELAKADGVWRDLAVQRERLTQQQGGMPRHANWRQMRRLQQEEAYVQRYVRERRYKLEQLASYRAQLGDKDSQLQAAIQQQEAKLDALTTGDNTKHASENGSADGRAQQQQPQSDSAPQGGKFVKRVRVKDGSSIPSTPSTSSTPSFDRTSGYLVDEDGLKWQAGGIWVGEPGGSHDGAASKAATSTDERDSSQELGDAMREIDAFLRQQAR</sequence>
<evidence type="ECO:0000256" key="1">
    <source>
        <dbReference type="SAM" id="MobiDB-lite"/>
    </source>
</evidence>
<feature type="region of interest" description="Disordered" evidence="1">
    <location>
        <begin position="294"/>
        <end position="326"/>
    </location>
</feature>
<keyword evidence="2" id="KW-0732">Signal</keyword>
<organism evidence="4">
    <name type="scientific">Salpingoeca rosetta (strain ATCC 50818 / BSB-021)</name>
    <dbReference type="NCBI Taxonomy" id="946362"/>
    <lineage>
        <taxon>Eukaryota</taxon>
        <taxon>Choanoflagellata</taxon>
        <taxon>Craspedida</taxon>
        <taxon>Salpingoecidae</taxon>
        <taxon>Salpingoeca</taxon>
    </lineage>
</organism>
<evidence type="ECO:0000313" key="3">
    <source>
        <dbReference type="EMBL" id="EGD75788.1"/>
    </source>
</evidence>
<dbReference type="EMBL" id="GL832973">
    <property type="protein sequence ID" value="EGD75788.1"/>
    <property type="molecule type" value="Genomic_DNA"/>
</dbReference>
<dbReference type="InParanoid" id="F2UGN8"/>
<dbReference type="Proteomes" id="UP000007799">
    <property type="component" value="Unassembled WGS sequence"/>
</dbReference>
<reference evidence="3" key="1">
    <citation type="submission" date="2009-08" db="EMBL/GenBank/DDBJ databases">
        <title>Annotation of Salpingoeca rosetta.</title>
        <authorList>
            <consortium name="The Broad Institute Genome Sequencing Platform"/>
            <person name="Russ C."/>
            <person name="Cuomo C."/>
            <person name="Burger G."/>
            <person name="Gray M.W."/>
            <person name="Holland P.W.H."/>
            <person name="King N."/>
            <person name="Lang F.B.F."/>
            <person name="Roger A.J."/>
            <person name="Ruiz-Trillo I."/>
            <person name="Young S.K."/>
            <person name="Zeng Q."/>
            <person name="Gargeya S."/>
            <person name="Alvarado L."/>
            <person name="Berlin A."/>
            <person name="Chapman S.B."/>
            <person name="Chen Z."/>
            <person name="Freedman E."/>
            <person name="Gellesch M."/>
            <person name="Goldberg J."/>
            <person name="Griggs A."/>
            <person name="Gujja S."/>
            <person name="Heilman E."/>
            <person name="Heiman D."/>
            <person name="Howarth C."/>
            <person name="Mehta T."/>
            <person name="Neiman D."/>
            <person name="Pearson M."/>
            <person name="Roberts A."/>
            <person name="Saif S."/>
            <person name="Shea T."/>
            <person name="Shenoy N."/>
            <person name="Sisk P."/>
            <person name="Stolte C."/>
            <person name="Sykes S."/>
            <person name="White J."/>
            <person name="Yandava C."/>
            <person name="Haas B."/>
            <person name="Nusbaum C."/>
            <person name="Birren B."/>
        </authorList>
    </citation>
    <scope>NUCLEOTIDE SEQUENCE [LARGE SCALE GENOMIC DNA]</scope>
    <source>
        <strain evidence="3">ATCC 50818</strain>
    </source>
</reference>
<feature type="signal peptide" evidence="2">
    <location>
        <begin position="1"/>
        <end position="30"/>
    </location>
</feature>
<gene>
    <name evidence="3" type="ORF">PTSG_07906</name>
</gene>
<dbReference type="AlphaFoldDB" id="F2UGN8"/>
<name>F2UGN8_SALR5</name>
<dbReference type="KEGG" id="sre:PTSG_07906"/>
<feature type="chain" id="PRO_5003290657" evidence="2">
    <location>
        <begin position="31"/>
        <end position="342"/>
    </location>
</feature>
<protein>
    <submittedName>
        <fullName evidence="3">Uncharacterized protein</fullName>
    </submittedName>
</protein>
<evidence type="ECO:0000313" key="4">
    <source>
        <dbReference type="Proteomes" id="UP000007799"/>
    </source>
</evidence>